<reference evidence="2" key="2">
    <citation type="submission" date="2012-06" db="EMBL/GenBank/DDBJ databases">
        <authorList>
            <person name="Yu Y."/>
            <person name="Currie J."/>
            <person name="Lomeli R."/>
            <person name="Angelova A."/>
            <person name="Collura K."/>
            <person name="Wissotski M."/>
            <person name="Campos D."/>
            <person name="Kudrna D."/>
            <person name="Golser W."/>
            <person name="Ashely E."/>
            <person name="Descour A."/>
            <person name="Fernandes J."/>
            <person name="Soderlund C."/>
            <person name="Walbot V."/>
        </authorList>
    </citation>
    <scope>NUCLEOTIDE SEQUENCE</scope>
    <source>
        <strain evidence="2">B73</strain>
    </source>
</reference>
<dbReference type="AlphaFoldDB" id="C4J5W3"/>
<proteinExistence type="evidence at transcript level"/>
<evidence type="ECO:0000313" key="2">
    <source>
        <dbReference type="EMBL" id="ACR36563.1"/>
    </source>
</evidence>
<reference evidence="2" key="1">
    <citation type="journal article" date="2009" name="PLoS Genet.">
        <title>Sequencing, mapping, and analysis of 27,455 maize full-length cDNAs.</title>
        <authorList>
            <person name="Soderlund C."/>
            <person name="Descour A."/>
            <person name="Kudrna D."/>
            <person name="Bomhoff M."/>
            <person name="Boyd L."/>
            <person name="Currie J."/>
            <person name="Angelova A."/>
            <person name="Collura K."/>
            <person name="Wissotski M."/>
            <person name="Ashley E."/>
            <person name="Morrow D."/>
            <person name="Fernandes J."/>
            <person name="Walbot V."/>
            <person name="Yu Y."/>
        </authorList>
    </citation>
    <scope>NUCLEOTIDE SEQUENCE</scope>
    <source>
        <strain evidence="2">B73</strain>
    </source>
</reference>
<sequence>MTSATATPSATAWRMSTPWPSQSMETEQPRT</sequence>
<feature type="region of interest" description="Disordered" evidence="1">
    <location>
        <begin position="1"/>
        <end position="31"/>
    </location>
</feature>
<feature type="compositionally biased region" description="Polar residues" evidence="1">
    <location>
        <begin position="18"/>
        <end position="31"/>
    </location>
</feature>
<organism evidence="2">
    <name type="scientific">Zea mays</name>
    <name type="common">Maize</name>
    <dbReference type="NCBI Taxonomy" id="4577"/>
    <lineage>
        <taxon>Eukaryota</taxon>
        <taxon>Viridiplantae</taxon>
        <taxon>Streptophyta</taxon>
        <taxon>Embryophyta</taxon>
        <taxon>Tracheophyta</taxon>
        <taxon>Spermatophyta</taxon>
        <taxon>Magnoliopsida</taxon>
        <taxon>Liliopsida</taxon>
        <taxon>Poales</taxon>
        <taxon>Poaceae</taxon>
        <taxon>PACMAD clade</taxon>
        <taxon>Panicoideae</taxon>
        <taxon>Andropogonodae</taxon>
        <taxon>Andropogoneae</taxon>
        <taxon>Tripsacinae</taxon>
        <taxon>Zea</taxon>
    </lineage>
</organism>
<evidence type="ECO:0000256" key="1">
    <source>
        <dbReference type="SAM" id="MobiDB-lite"/>
    </source>
</evidence>
<name>C4J5W3_MAIZE</name>
<dbReference type="EMBL" id="BT086210">
    <property type="protein sequence ID" value="ACR36563.1"/>
    <property type="molecule type" value="mRNA"/>
</dbReference>
<accession>C4J5W3</accession>
<feature type="compositionally biased region" description="Low complexity" evidence="1">
    <location>
        <begin position="1"/>
        <end position="12"/>
    </location>
</feature>
<protein>
    <submittedName>
        <fullName evidence="2">Uncharacterized protein</fullName>
    </submittedName>
</protein>